<evidence type="ECO:0000256" key="1">
    <source>
        <dbReference type="SAM" id="Phobius"/>
    </source>
</evidence>
<dbReference type="Proteomes" id="UP000280726">
    <property type="component" value="Unassembled WGS sequence"/>
</dbReference>
<protein>
    <submittedName>
        <fullName evidence="2">DUF3054 family protein</fullName>
    </submittedName>
</protein>
<keyword evidence="3" id="KW-1185">Reference proteome</keyword>
<evidence type="ECO:0000313" key="3">
    <source>
        <dbReference type="Proteomes" id="UP000280726"/>
    </source>
</evidence>
<name>A0A3N4Z5R5_9MICO</name>
<proteinExistence type="predicted"/>
<dbReference type="OrthoDB" id="3698172at2"/>
<dbReference type="RefSeq" id="WP_123917427.1">
    <property type="nucleotide sequence ID" value="NZ_RKRA01000001.1"/>
</dbReference>
<sequence length="132" mass="14301">MDTAPEPVVPDQVHPAWWFGIDAAAVLLFALVGMLSHGSDGYLGIVWPFLVGLAVAWFVPAVRALPLLIWPSGVMIWVFTAGIGLALRAVSGGGMSGAFPWVTLGVLGLLLVGWRVVPEVVERRRERRARYL</sequence>
<feature type="transmembrane region" description="Helical" evidence="1">
    <location>
        <begin position="16"/>
        <end position="35"/>
    </location>
</feature>
<keyword evidence="1" id="KW-1133">Transmembrane helix</keyword>
<reference evidence="2 3" key="1">
    <citation type="submission" date="2018-11" db="EMBL/GenBank/DDBJ databases">
        <title>Sequencing the genomes of 1000 actinobacteria strains.</title>
        <authorList>
            <person name="Klenk H.-P."/>
        </authorList>
    </citation>
    <scope>NUCLEOTIDE SEQUENCE [LARGE SCALE GENOMIC DNA]</scope>
    <source>
        <strain evidence="2 3">DSM 14418</strain>
    </source>
</reference>
<keyword evidence="1" id="KW-0812">Transmembrane</keyword>
<evidence type="ECO:0000313" key="2">
    <source>
        <dbReference type="EMBL" id="RPF27703.1"/>
    </source>
</evidence>
<keyword evidence="1" id="KW-0472">Membrane</keyword>
<organism evidence="2 3">
    <name type="scientific">Georgenia muralis</name>
    <dbReference type="NCBI Taxonomy" id="154117"/>
    <lineage>
        <taxon>Bacteria</taxon>
        <taxon>Bacillati</taxon>
        <taxon>Actinomycetota</taxon>
        <taxon>Actinomycetes</taxon>
        <taxon>Micrococcales</taxon>
        <taxon>Bogoriellaceae</taxon>
        <taxon>Georgenia</taxon>
    </lineage>
</organism>
<accession>A0A3N4Z5R5</accession>
<dbReference type="EMBL" id="RKRA01000001">
    <property type="protein sequence ID" value="RPF27703.1"/>
    <property type="molecule type" value="Genomic_DNA"/>
</dbReference>
<feature type="transmembrane region" description="Helical" evidence="1">
    <location>
        <begin position="68"/>
        <end position="87"/>
    </location>
</feature>
<comment type="caution">
    <text evidence="2">The sequence shown here is derived from an EMBL/GenBank/DDBJ whole genome shotgun (WGS) entry which is preliminary data.</text>
</comment>
<dbReference type="Pfam" id="PF11255">
    <property type="entry name" value="DUF3054"/>
    <property type="match status" value="1"/>
</dbReference>
<dbReference type="InterPro" id="IPR021414">
    <property type="entry name" value="DUF3054"/>
</dbReference>
<feature type="transmembrane region" description="Helical" evidence="1">
    <location>
        <begin position="99"/>
        <end position="117"/>
    </location>
</feature>
<feature type="transmembrane region" description="Helical" evidence="1">
    <location>
        <begin position="42"/>
        <end position="62"/>
    </location>
</feature>
<gene>
    <name evidence="2" type="ORF">EDD32_2193</name>
</gene>
<dbReference type="AlphaFoldDB" id="A0A3N4Z5R5"/>